<sequence length="54" mass="6174">MNYWQVSTSANEITKSITAFMLLACFLASTFWVINICTCFYYITVPVNEALQLV</sequence>
<dbReference type="AlphaFoldDB" id="A0A0A9GL83"/>
<reference evidence="2" key="2">
    <citation type="journal article" date="2015" name="Data Brief">
        <title>Shoot transcriptome of the giant reed, Arundo donax.</title>
        <authorList>
            <person name="Barrero R.A."/>
            <person name="Guerrero F.D."/>
            <person name="Moolhuijzen P."/>
            <person name="Goolsby J.A."/>
            <person name="Tidwell J."/>
            <person name="Bellgard S.E."/>
            <person name="Bellgard M.I."/>
        </authorList>
    </citation>
    <scope>NUCLEOTIDE SEQUENCE</scope>
    <source>
        <tissue evidence="2">Shoot tissue taken approximately 20 cm above the soil surface</tissue>
    </source>
</reference>
<keyword evidence="1" id="KW-1133">Transmembrane helix</keyword>
<organism evidence="2">
    <name type="scientific">Arundo donax</name>
    <name type="common">Giant reed</name>
    <name type="synonym">Donax arundinaceus</name>
    <dbReference type="NCBI Taxonomy" id="35708"/>
    <lineage>
        <taxon>Eukaryota</taxon>
        <taxon>Viridiplantae</taxon>
        <taxon>Streptophyta</taxon>
        <taxon>Embryophyta</taxon>
        <taxon>Tracheophyta</taxon>
        <taxon>Spermatophyta</taxon>
        <taxon>Magnoliopsida</taxon>
        <taxon>Liliopsida</taxon>
        <taxon>Poales</taxon>
        <taxon>Poaceae</taxon>
        <taxon>PACMAD clade</taxon>
        <taxon>Arundinoideae</taxon>
        <taxon>Arundineae</taxon>
        <taxon>Arundo</taxon>
    </lineage>
</organism>
<keyword evidence="1" id="KW-0472">Membrane</keyword>
<feature type="transmembrane region" description="Helical" evidence="1">
    <location>
        <begin position="20"/>
        <end position="43"/>
    </location>
</feature>
<dbReference type="EMBL" id="GBRH01173757">
    <property type="protein sequence ID" value="JAE24139.1"/>
    <property type="molecule type" value="Transcribed_RNA"/>
</dbReference>
<keyword evidence="1" id="KW-0812">Transmembrane</keyword>
<reference evidence="2" key="1">
    <citation type="submission" date="2014-09" db="EMBL/GenBank/DDBJ databases">
        <authorList>
            <person name="Magalhaes I.L.F."/>
            <person name="Oliveira U."/>
            <person name="Santos F.R."/>
            <person name="Vidigal T.H.D.A."/>
            <person name="Brescovit A.D."/>
            <person name="Santos A.J."/>
        </authorList>
    </citation>
    <scope>NUCLEOTIDE SEQUENCE</scope>
    <source>
        <tissue evidence="2">Shoot tissue taken approximately 20 cm above the soil surface</tissue>
    </source>
</reference>
<evidence type="ECO:0000256" key="1">
    <source>
        <dbReference type="SAM" id="Phobius"/>
    </source>
</evidence>
<protein>
    <submittedName>
        <fullName evidence="2">Uncharacterized protein</fullName>
    </submittedName>
</protein>
<evidence type="ECO:0000313" key="2">
    <source>
        <dbReference type="EMBL" id="JAE24139.1"/>
    </source>
</evidence>
<name>A0A0A9GL83_ARUDO</name>
<proteinExistence type="predicted"/>
<accession>A0A0A9GL83</accession>